<name>A0A1S4CV19_TOBAC</name>
<dbReference type="Gene3D" id="3.30.420.10">
    <property type="entry name" value="Ribonuclease H-like superfamily/Ribonuclease H"/>
    <property type="match status" value="1"/>
</dbReference>
<dbReference type="GO" id="GO:0016787">
    <property type="term" value="F:hydrolase activity"/>
    <property type="evidence" value="ECO:0007669"/>
    <property type="project" value="UniProtKB-KW"/>
</dbReference>
<dbReference type="OMA" id="QACHASQ"/>
<proteinExistence type="predicted"/>
<evidence type="ECO:0000256" key="3">
    <source>
        <dbReference type="ARBA" id="ARBA00022722"/>
    </source>
</evidence>
<dbReference type="PROSITE" id="PS50994">
    <property type="entry name" value="INTEGRASE"/>
    <property type="match status" value="1"/>
</dbReference>
<dbReference type="PANTHER" id="PTHR34072:SF57">
    <property type="entry name" value="RNA-DIRECTED DNA POLYMERASE"/>
    <property type="match status" value="1"/>
</dbReference>
<evidence type="ECO:0000256" key="4">
    <source>
        <dbReference type="ARBA" id="ARBA00022759"/>
    </source>
</evidence>
<dbReference type="STRING" id="4097.A0A1S4CV19"/>
<dbReference type="GO" id="GO:0015074">
    <property type="term" value="P:DNA integration"/>
    <property type="evidence" value="ECO:0007669"/>
    <property type="project" value="InterPro"/>
</dbReference>
<dbReference type="SUPFAM" id="SSF56672">
    <property type="entry name" value="DNA/RNA polymerases"/>
    <property type="match status" value="1"/>
</dbReference>
<dbReference type="InterPro" id="IPR041373">
    <property type="entry name" value="RT_RNaseH"/>
</dbReference>
<dbReference type="SUPFAM" id="SSF53098">
    <property type="entry name" value="Ribonuclease H-like"/>
    <property type="match status" value="1"/>
</dbReference>
<protein>
    <recommendedName>
        <fullName evidence="7">Integrase catalytic domain-containing protein</fullName>
    </recommendedName>
</protein>
<dbReference type="PANTHER" id="PTHR34072">
    <property type="entry name" value="ENZYMATIC POLYPROTEIN-RELATED"/>
    <property type="match status" value="1"/>
</dbReference>
<evidence type="ECO:0000259" key="7">
    <source>
        <dbReference type="PROSITE" id="PS50994"/>
    </source>
</evidence>
<evidence type="ECO:0000256" key="1">
    <source>
        <dbReference type="ARBA" id="ARBA00022679"/>
    </source>
</evidence>
<dbReference type="Pfam" id="PF17917">
    <property type="entry name" value="RT_RNaseH"/>
    <property type="match status" value="1"/>
</dbReference>
<dbReference type="InterPro" id="IPR043502">
    <property type="entry name" value="DNA/RNA_pol_sf"/>
</dbReference>
<feature type="domain" description="Integrase catalytic" evidence="7">
    <location>
        <begin position="124"/>
        <end position="234"/>
    </location>
</feature>
<dbReference type="KEGG" id="nta:107822896"/>
<evidence type="ECO:0000313" key="8">
    <source>
        <dbReference type="RefSeq" id="XP_016504970.1"/>
    </source>
</evidence>
<dbReference type="InterPro" id="IPR036397">
    <property type="entry name" value="RNaseH_sf"/>
</dbReference>
<keyword evidence="1" id="KW-0808">Transferase</keyword>
<dbReference type="InterPro" id="IPR012337">
    <property type="entry name" value="RNaseH-like_sf"/>
</dbReference>
<dbReference type="OrthoDB" id="1194521at2759"/>
<dbReference type="GO" id="GO:0004519">
    <property type="term" value="F:endonuclease activity"/>
    <property type="evidence" value="ECO:0007669"/>
    <property type="project" value="UniProtKB-KW"/>
</dbReference>
<dbReference type="GO" id="GO:0003964">
    <property type="term" value="F:RNA-directed DNA polymerase activity"/>
    <property type="evidence" value="ECO:0007669"/>
    <property type="project" value="UniProtKB-KW"/>
</dbReference>
<evidence type="ECO:0000256" key="6">
    <source>
        <dbReference type="ARBA" id="ARBA00022918"/>
    </source>
</evidence>
<dbReference type="FunFam" id="3.10.20.370:FF:000001">
    <property type="entry name" value="Retrovirus-related Pol polyprotein from transposon 17.6-like protein"/>
    <property type="match status" value="1"/>
</dbReference>
<evidence type="ECO:0000256" key="5">
    <source>
        <dbReference type="ARBA" id="ARBA00022801"/>
    </source>
</evidence>
<keyword evidence="6" id="KW-0695">RNA-directed DNA polymerase</keyword>
<reference evidence="8" key="1">
    <citation type="submission" date="2025-08" db="UniProtKB">
        <authorList>
            <consortium name="RefSeq"/>
        </authorList>
    </citation>
    <scope>IDENTIFICATION</scope>
</reference>
<keyword evidence="2" id="KW-0548">Nucleotidyltransferase</keyword>
<dbReference type="CDD" id="cd09274">
    <property type="entry name" value="RNase_HI_RT_Ty3"/>
    <property type="match status" value="1"/>
</dbReference>
<keyword evidence="3" id="KW-0540">Nuclease</keyword>
<dbReference type="GO" id="GO:0003676">
    <property type="term" value="F:nucleic acid binding"/>
    <property type="evidence" value="ECO:0007669"/>
    <property type="project" value="InterPro"/>
</dbReference>
<dbReference type="SMR" id="A0A1S4CV19"/>
<sequence>MCDASDYAVGAVLGQQKDKVMHPIYYTSRTLGGAQLNYTVIEKEMLAAVFSFDKFRSYLIGSKVIVYTDHAALRYLIEKNESKPCLIRWVLLLQEFNLEIRDRKGTKNQVADHLSRICLDNMIRRCIPEIDQSSVLQACHASQYGGHFGGVRTTAKLLESEAVALPTNDAKAVIGFLRKNIFARFGTPRAIISDGGTHFYSRSFAKLLEKYGVRHKVATAYHPQISGKFEVSNR</sequence>
<keyword evidence="4" id="KW-0255">Endonuclease</keyword>
<gene>
    <name evidence="8" type="primary">LOC107822896</name>
</gene>
<evidence type="ECO:0000256" key="2">
    <source>
        <dbReference type="ARBA" id="ARBA00022695"/>
    </source>
</evidence>
<dbReference type="InterPro" id="IPR001584">
    <property type="entry name" value="Integrase_cat-core"/>
</dbReference>
<keyword evidence="5" id="KW-0378">Hydrolase</keyword>
<dbReference type="Pfam" id="PF00665">
    <property type="entry name" value="rve"/>
    <property type="match status" value="1"/>
</dbReference>
<accession>A0A1S4CV19</accession>
<dbReference type="PaxDb" id="4097-A0A1S4CV19"/>
<organism evidence="8">
    <name type="scientific">Nicotiana tabacum</name>
    <name type="common">Common tobacco</name>
    <dbReference type="NCBI Taxonomy" id="4097"/>
    <lineage>
        <taxon>Eukaryota</taxon>
        <taxon>Viridiplantae</taxon>
        <taxon>Streptophyta</taxon>
        <taxon>Embryophyta</taxon>
        <taxon>Tracheophyta</taxon>
        <taxon>Spermatophyta</taxon>
        <taxon>Magnoliopsida</taxon>
        <taxon>eudicotyledons</taxon>
        <taxon>Gunneridae</taxon>
        <taxon>Pentapetalae</taxon>
        <taxon>asterids</taxon>
        <taxon>lamiids</taxon>
        <taxon>Solanales</taxon>
        <taxon>Solanaceae</taxon>
        <taxon>Nicotianoideae</taxon>
        <taxon>Nicotianeae</taxon>
        <taxon>Nicotiana</taxon>
    </lineage>
</organism>
<dbReference type="Gene3D" id="3.10.20.370">
    <property type="match status" value="1"/>
</dbReference>
<dbReference type="AlphaFoldDB" id="A0A1S4CV19"/>
<dbReference type="RefSeq" id="XP_016504970.1">
    <property type="nucleotide sequence ID" value="XM_016649484.1"/>
</dbReference>